<reference evidence="2" key="1">
    <citation type="submission" date="2020-01" db="EMBL/GenBank/DDBJ databases">
        <authorList>
            <person name="Mishra B."/>
        </authorList>
    </citation>
    <scope>NUCLEOTIDE SEQUENCE [LARGE SCALE GENOMIC DNA]</scope>
</reference>
<dbReference type="AlphaFoldDB" id="A0A6D2L7K3"/>
<dbReference type="OrthoDB" id="642536at2759"/>
<dbReference type="InterPro" id="IPR050942">
    <property type="entry name" value="F-box_BR-signaling"/>
</dbReference>
<dbReference type="PANTHER" id="PTHR44259:SF26">
    <property type="entry name" value="F-BOX FAMILY PROTEIN-LIKE PROTEIN"/>
    <property type="match status" value="1"/>
</dbReference>
<proteinExistence type="predicted"/>
<organism evidence="2 3">
    <name type="scientific">Microthlaspi erraticum</name>
    <dbReference type="NCBI Taxonomy" id="1685480"/>
    <lineage>
        <taxon>Eukaryota</taxon>
        <taxon>Viridiplantae</taxon>
        <taxon>Streptophyta</taxon>
        <taxon>Embryophyta</taxon>
        <taxon>Tracheophyta</taxon>
        <taxon>Spermatophyta</taxon>
        <taxon>Magnoliopsida</taxon>
        <taxon>eudicotyledons</taxon>
        <taxon>Gunneridae</taxon>
        <taxon>Pentapetalae</taxon>
        <taxon>rosids</taxon>
        <taxon>malvids</taxon>
        <taxon>Brassicales</taxon>
        <taxon>Brassicaceae</taxon>
        <taxon>Coluteocarpeae</taxon>
        <taxon>Microthlaspi</taxon>
    </lineage>
</organism>
<dbReference type="PANTHER" id="PTHR44259">
    <property type="entry name" value="OS07G0183000 PROTEIN-RELATED"/>
    <property type="match status" value="1"/>
</dbReference>
<dbReference type="EMBL" id="CACVBM020001895">
    <property type="protein sequence ID" value="CAA7061760.1"/>
    <property type="molecule type" value="Genomic_DNA"/>
</dbReference>
<dbReference type="InterPro" id="IPR005174">
    <property type="entry name" value="KIB1-4_b-propeller"/>
</dbReference>
<name>A0A6D2L7K3_9BRAS</name>
<protein>
    <recommendedName>
        <fullName evidence="1">KIB1-4 beta-propeller domain-containing protein</fullName>
    </recommendedName>
</protein>
<gene>
    <name evidence="2" type="ORF">MERR_LOCUS48996</name>
</gene>
<evidence type="ECO:0000313" key="3">
    <source>
        <dbReference type="Proteomes" id="UP000467841"/>
    </source>
</evidence>
<evidence type="ECO:0000259" key="1">
    <source>
        <dbReference type="Pfam" id="PF03478"/>
    </source>
</evidence>
<comment type="caution">
    <text evidence="2">The sequence shown here is derived from an EMBL/GenBank/DDBJ whole genome shotgun (WGS) entry which is preliminary data.</text>
</comment>
<dbReference type="Pfam" id="PF03478">
    <property type="entry name" value="Beta-prop_KIB1-4"/>
    <property type="match status" value="1"/>
</dbReference>
<dbReference type="Proteomes" id="UP000467841">
    <property type="component" value="Unassembled WGS sequence"/>
</dbReference>
<feature type="domain" description="KIB1-4 beta-propeller" evidence="1">
    <location>
        <begin position="35"/>
        <end position="314"/>
    </location>
</feature>
<accession>A0A6D2L7K3</accession>
<sequence>METEEKQNPNSRQSVPKKQIHWLILSNYKKDSCMLFNPEEKDKLYQTQDLELSKGFFSATYGSWFLMSDSLCTNLYIVNIFTHEIINLPPVESQLGMKKTKRDEYNGFMVRSPVLWVDEKTKDYVVLWRLKDCCVVYSKKGDMFWNPIPKTSDCYHMVYKDHKLYLLDIYGVVRIFSLAGETPQESFLCRVPTPSNEPFNECLEVRHWRNPWTHDSTKLVVTVTGEVLKVDKLYKYKYSSRQKRSRAVVWSFRVYKVCSSGFLKKKEQIKSLGEEAMLFDQGVTKLANDVEGFISNAIYFSYGDENTTGILVFNLNTRKVEPLHKYVWSSAQIRIHRGQWFLPSFTQSSSCSSQQ</sequence>
<keyword evidence="3" id="KW-1185">Reference proteome</keyword>
<evidence type="ECO:0000313" key="2">
    <source>
        <dbReference type="EMBL" id="CAA7061760.1"/>
    </source>
</evidence>